<evidence type="ECO:0000256" key="9">
    <source>
        <dbReference type="ARBA" id="ARBA00022827"/>
    </source>
</evidence>
<dbReference type="InterPro" id="IPR006094">
    <property type="entry name" value="Oxid_FAD_bind_N"/>
</dbReference>
<proteinExistence type="inferred from homology"/>
<dbReference type="Gene3D" id="3.30.465.10">
    <property type="match status" value="1"/>
</dbReference>
<dbReference type="InterPro" id="IPR036318">
    <property type="entry name" value="FAD-bd_PCMH-like_sf"/>
</dbReference>
<dbReference type="UniPathway" id="UPA00219"/>
<evidence type="ECO:0000256" key="3">
    <source>
        <dbReference type="ARBA" id="ARBA00004496"/>
    </source>
</evidence>
<dbReference type="AlphaFoldDB" id="A0A2X0J0S0"/>
<dbReference type="GO" id="GO:0071555">
    <property type="term" value="P:cell wall organization"/>
    <property type="evidence" value="ECO:0007669"/>
    <property type="project" value="UniProtKB-KW"/>
</dbReference>
<evidence type="ECO:0000256" key="17">
    <source>
        <dbReference type="HAMAP-Rule" id="MF_00037"/>
    </source>
</evidence>
<dbReference type="InterPro" id="IPR036635">
    <property type="entry name" value="MurB_C_sf"/>
</dbReference>
<dbReference type="PANTHER" id="PTHR21071">
    <property type="entry name" value="UDP-N-ACETYLENOLPYRUVOYLGLUCOSAMINE REDUCTASE"/>
    <property type="match status" value="1"/>
</dbReference>
<evidence type="ECO:0000256" key="13">
    <source>
        <dbReference type="ARBA" id="ARBA00023002"/>
    </source>
</evidence>
<evidence type="ECO:0000256" key="4">
    <source>
        <dbReference type="ARBA" id="ARBA00004752"/>
    </source>
</evidence>
<keyword evidence="7 17" id="KW-0132">Cell division</keyword>
<keyword evidence="14 17" id="KW-0131">Cell cycle</keyword>
<sequence length="357" mass="37611">MHVRHQVSLATLTTLEIGGPAATVIHHRDATEWDAVARLASADGFTPLTLGCGSNVLAADTGVQAPVIKMETSGLTFEEAPGGDAVLVTVQAGHLLQDLVDTAIAENLGGLESLTGIPGTVGATPIQNVGAYGIEVADTLTAVHAWDWQQRKTFRLGAADCHLGHRTSQFKHSDQWTILAVQFLLPRTKQSVPITYGQVADELGVKPGTSVPLAEAAEAVLAVRRSKGMVLDPTDPDHRSAGSVFLSPPVSIGQAAALTRQGMPLHHFADGTNRVSASWLIKQAGFSLGESLVPGVRISAKQYTLVTDGRATADDFTQAAAKIACAVEAHTGICLTPELDLFGAQPRYVQMRDGRQP</sequence>
<evidence type="ECO:0000256" key="8">
    <source>
        <dbReference type="ARBA" id="ARBA00022630"/>
    </source>
</evidence>
<dbReference type="InterPro" id="IPR016167">
    <property type="entry name" value="FAD-bd_PCMH_sub1"/>
</dbReference>
<keyword evidence="13 17" id="KW-0560">Oxidoreductase</keyword>
<evidence type="ECO:0000256" key="14">
    <source>
        <dbReference type="ARBA" id="ARBA00023306"/>
    </source>
</evidence>
<dbReference type="SUPFAM" id="SSF56194">
    <property type="entry name" value="Uridine diphospho-N-Acetylenolpyruvylglucosamine reductase, MurB, C-terminal domain"/>
    <property type="match status" value="1"/>
</dbReference>
<keyword evidence="10 17" id="KW-0521">NADP</keyword>
<evidence type="ECO:0000256" key="12">
    <source>
        <dbReference type="ARBA" id="ARBA00022984"/>
    </source>
</evidence>
<dbReference type="GO" id="GO:0005829">
    <property type="term" value="C:cytosol"/>
    <property type="evidence" value="ECO:0007669"/>
    <property type="project" value="TreeGrafter"/>
</dbReference>
<evidence type="ECO:0000259" key="18">
    <source>
        <dbReference type="PROSITE" id="PS51387"/>
    </source>
</evidence>
<keyword evidence="6 17" id="KW-0963">Cytoplasm</keyword>
<dbReference type="PROSITE" id="PS51387">
    <property type="entry name" value="FAD_PCMH"/>
    <property type="match status" value="1"/>
</dbReference>
<accession>A0A2X0J0S0</accession>
<dbReference type="EC" id="1.3.1.98" evidence="17"/>
<comment type="caution">
    <text evidence="19">The sequence shown here is derived from an EMBL/GenBank/DDBJ whole genome shotgun (WGS) entry which is preliminary data.</text>
</comment>
<organism evidence="19 20">
    <name type="scientific">Streptacidiphilus pinicola</name>
    <dbReference type="NCBI Taxonomy" id="2219663"/>
    <lineage>
        <taxon>Bacteria</taxon>
        <taxon>Bacillati</taxon>
        <taxon>Actinomycetota</taxon>
        <taxon>Actinomycetes</taxon>
        <taxon>Kitasatosporales</taxon>
        <taxon>Streptomycetaceae</taxon>
        <taxon>Streptacidiphilus</taxon>
    </lineage>
</organism>
<feature type="active site" description="Proton donor" evidence="17">
    <location>
        <position position="243"/>
    </location>
</feature>
<dbReference type="SUPFAM" id="SSF56176">
    <property type="entry name" value="FAD-binding/transporter-associated domain-like"/>
    <property type="match status" value="1"/>
</dbReference>
<dbReference type="NCBIfam" id="NF010478">
    <property type="entry name" value="PRK13903.1"/>
    <property type="match status" value="1"/>
</dbReference>
<dbReference type="GO" id="GO:0008762">
    <property type="term" value="F:UDP-N-acetylmuramate dehydrogenase activity"/>
    <property type="evidence" value="ECO:0007669"/>
    <property type="project" value="UniProtKB-UniRule"/>
</dbReference>
<evidence type="ECO:0000313" key="20">
    <source>
        <dbReference type="Proteomes" id="UP000248889"/>
    </source>
</evidence>
<keyword evidence="12 17" id="KW-0573">Peptidoglycan synthesis</keyword>
<comment type="function">
    <text evidence="2 17">Cell wall formation.</text>
</comment>
<evidence type="ECO:0000256" key="6">
    <source>
        <dbReference type="ARBA" id="ARBA00022490"/>
    </source>
</evidence>
<dbReference type="InterPro" id="IPR011601">
    <property type="entry name" value="MurB_C"/>
</dbReference>
<keyword evidence="9 17" id="KW-0274">FAD</keyword>
<keyword evidence="20" id="KW-1185">Reference proteome</keyword>
<feature type="active site" evidence="17">
    <location>
        <position position="166"/>
    </location>
</feature>
<dbReference type="GO" id="GO:0071949">
    <property type="term" value="F:FAD binding"/>
    <property type="evidence" value="ECO:0007669"/>
    <property type="project" value="InterPro"/>
</dbReference>
<dbReference type="Pfam" id="PF02873">
    <property type="entry name" value="MurB_C"/>
    <property type="match status" value="1"/>
</dbReference>
<dbReference type="Proteomes" id="UP000248889">
    <property type="component" value="Unassembled WGS sequence"/>
</dbReference>
<dbReference type="Gene3D" id="3.90.78.10">
    <property type="entry name" value="UDP-N-acetylenolpyruvoylglucosamine reductase, C-terminal domain"/>
    <property type="match status" value="1"/>
</dbReference>
<dbReference type="Pfam" id="PF01565">
    <property type="entry name" value="FAD_binding_4"/>
    <property type="match status" value="1"/>
</dbReference>
<comment type="similarity">
    <text evidence="5 17">Belongs to the MurB family.</text>
</comment>
<comment type="pathway">
    <text evidence="4 17">Cell wall biogenesis; peptidoglycan biosynthesis.</text>
</comment>
<dbReference type="RefSeq" id="WP_111502829.1">
    <property type="nucleotide sequence ID" value="NZ_QKYN01000077.1"/>
</dbReference>
<feature type="domain" description="FAD-binding PCMH-type" evidence="18">
    <location>
        <begin position="17"/>
        <end position="234"/>
    </location>
</feature>
<evidence type="ECO:0000256" key="16">
    <source>
        <dbReference type="ARBA" id="ARBA00048914"/>
    </source>
</evidence>
<evidence type="ECO:0000256" key="11">
    <source>
        <dbReference type="ARBA" id="ARBA00022960"/>
    </source>
</evidence>
<protein>
    <recommendedName>
        <fullName evidence="17">UDP-N-acetylenolpyruvoylglucosamine reductase</fullName>
        <ecNumber evidence="17">1.3.1.98</ecNumber>
    </recommendedName>
    <alternativeName>
        <fullName evidence="17">UDP-N-acetylmuramate dehydrogenase</fullName>
    </alternativeName>
</protein>
<evidence type="ECO:0000256" key="2">
    <source>
        <dbReference type="ARBA" id="ARBA00003921"/>
    </source>
</evidence>
<dbReference type="InterPro" id="IPR003170">
    <property type="entry name" value="MurB"/>
</dbReference>
<dbReference type="PANTHER" id="PTHR21071:SF4">
    <property type="entry name" value="UDP-N-ACETYLENOLPYRUVOYLGLUCOSAMINE REDUCTASE"/>
    <property type="match status" value="1"/>
</dbReference>
<comment type="subcellular location">
    <subcellularLocation>
        <location evidence="3 17">Cytoplasm</location>
    </subcellularLocation>
</comment>
<evidence type="ECO:0000256" key="7">
    <source>
        <dbReference type="ARBA" id="ARBA00022618"/>
    </source>
</evidence>
<dbReference type="GO" id="GO:0008360">
    <property type="term" value="P:regulation of cell shape"/>
    <property type="evidence" value="ECO:0007669"/>
    <property type="project" value="UniProtKB-KW"/>
</dbReference>
<keyword evidence="8 17" id="KW-0285">Flavoprotein</keyword>
<evidence type="ECO:0000256" key="15">
    <source>
        <dbReference type="ARBA" id="ARBA00023316"/>
    </source>
</evidence>
<evidence type="ECO:0000256" key="1">
    <source>
        <dbReference type="ARBA" id="ARBA00001974"/>
    </source>
</evidence>
<name>A0A2X0J0S0_9ACTN</name>
<evidence type="ECO:0000256" key="5">
    <source>
        <dbReference type="ARBA" id="ARBA00010485"/>
    </source>
</evidence>
<dbReference type="InterPro" id="IPR016166">
    <property type="entry name" value="FAD-bd_PCMH"/>
</dbReference>
<keyword evidence="11 17" id="KW-0133">Cell shape</keyword>
<comment type="cofactor">
    <cofactor evidence="1 17">
        <name>FAD</name>
        <dbReference type="ChEBI" id="CHEBI:57692"/>
    </cofactor>
</comment>
<dbReference type="EMBL" id="QKYN01000077">
    <property type="protein sequence ID" value="RAG83796.1"/>
    <property type="molecule type" value="Genomic_DNA"/>
</dbReference>
<dbReference type="HAMAP" id="MF_00037">
    <property type="entry name" value="MurB"/>
    <property type="match status" value="1"/>
</dbReference>
<comment type="catalytic activity">
    <reaction evidence="16 17">
        <text>UDP-N-acetyl-alpha-D-muramate + NADP(+) = UDP-N-acetyl-3-O-(1-carboxyvinyl)-alpha-D-glucosamine + NADPH + H(+)</text>
        <dbReference type="Rhea" id="RHEA:12248"/>
        <dbReference type="ChEBI" id="CHEBI:15378"/>
        <dbReference type="ChEBI" id="CHEBI:57783"/>
        <dbReference type="ChEBI" id="CHEBI:58349"/>
        <dbReference type="ChEBI" id="CHEBI:68483"/>
        <dbReference type="ChEBI" id="CHEBI:70757"/>
        <dbReference type="EC" id="1.3.1.98"/>
    </reaction>
</comment>
<keyword evidence="15 17" id="KW-0961">Cell wall biogenesis/degradation</keyword>
<feature type="active site" evidence="17">
    <location>
        <position position="338"/>
    </location>
</feature>
<evidence type="ECO:0000256" key="10">
    <source>
        <dbReference type="ARBA" id="ARBA00022857"/>
    </source>
</evidence>
<dbReference type="GO" id="GO:0009252">
    <property type="term" value="P:peptidoglycan biosynthetic process"/>
    <property type="evidence" value="ECO:0007669"/>
    <property type="project" value="UniProtKB-UniRule"/>
</dbReference>
<dbReference type="GO" id="GO:0051301">
    <property type="term" value="P:cell division"/>
    <property type="evidence" value="ECO:0007669"/>
    <property type="project" value="UniProtKB-KW"/>
</dbReference>
<evidence type="ECO:0000313" key="19">
    <source>
        <dbReference type="EMBL" id="RAG83796.1"/>
    </source>
</evidence>
<dbReference type="OrthoDB" id="9804753at2"/>
<reference evidence="19 20" key="1">
    <citation type="submission" date="2018-06" db="EMBL/GenBank/DDBJ databases">
        <title>Streptacidiphilus pinicola sp. nov., isolated from pine grove soil.</title>
        <authorList>
            <person name="Roh S.G."/>
            <person name="Park S."/>
            <person name="Kim M.-K."/>
            <person name="Yun B.-R."/>
            <person name="Park J."/>
            <person name="Kim M.J."/>
            <person name="Kim Y.S."/>
            <person name="Kim S.B."/>
        </authorList>
    </citation>
    <scope>NUCLEOTIDE SEQUENCE [LARGE SCALE GENOMIC DNA]</scope>
    <source>
        <strain evidence="19 20">MMS16-CNU450</strain>
    </source>
</reference>
<dbReference type="InterPro" id="IPR016169">
    <property type="entry name" value="FAD-bd_PCMH_sub2"/>
</dbReference>
<gene>
    <name evidence="17" type="primary">murB</name>
    <name evidence="19" type="ORF">DN069_20365</name>
</gene>
<dbReference type="Gene3D" id="3.30.43.10">
    <property type="entry name" value="Uridine Diphospho-n-acetylenolpyruvylglucosamine Reductase, domain 2"/>
    <property type="match status" value="1"/>
</dbReference>